<protein>
    <recommendedName>
        <fullName evidence="1">non-specific serine/threonine protein kinase</fullName>
        <ecNumber evidence="1">2.7.11.1</ecNumber>
    </recommendedName>
</protein>
<dbReference type="GO" id="GO:0004674">
    <property type="term" value="F:protein serine/threonine kinase activity"/>
    <property type="evidence" value="ECO:0007669"/>
    <property type="project" value="UniProtKB-EC"/>
</dbReference>
<comment type="catalytic activity">
    <reaction evidence="2">
        <text>L-threonyl-[protein] + ATP = O-phospho-L-threonyl-[protein] + ADP + H(+)</text>
        <dbReference type="Rhea" id="RHEA:46608"/>
        <dbReference type="Rhea" id="RHEA-COMP:11060"/>
        <dbReference type="Rhea" id="RHEA-COMP:11605"/>
        <dbReference type="ChEBI" id="CHEBI:15378"/>
        <dbReference type="ChEBI" id="CHEBI:30013"/>
        <dbReference type="ChEBI" id="CHEBI:30616"/>
        <dbReference type="ChEBI" id="CHEBI:61977"/>
        <dbReference type="ChEBI" id="CHEBI:456216"/>
        <dbReference type="EC" id="2.7.11.1"/>
    </reaction>
</comment>
<dbReference type="EC" id="2.7.11.1" evidence="1"/>
<dbReference type="Gene3D" id="3.90.1200.10">
    <property type="match status" value="1"/>
</dbReference>
<evidence type="ECO:0000256" key="1">
    <source>
        <dbReference type="ARBA" id="ARBA00012513"/>
    </source>
</evidence>
<reference evidence="5 6" key="1">
    <citation type="journal article" date="2014" name="Genome Biol. Evol.">
        <title>Comparative genomics and transcriptomics analyses reveal divergent lifestyle features of nematode endoparasitic fungus Hirsutella minnesotensis.</title>
        <authorList>
            <person name="Lai Y."/>
            <person name="Liu K."/>
            <person name="Zhang X."/>
            <person name="Zhang X."/>
            <person name="Li K."/>
            <person name="Wang N."/>
            <person name="Shu C."/>
            <person name="Wu Y."/>
            <person name="Wang C."/>
            <person name="Bushley K.E."/>
            <person name="Xiang M."/>
            <person name="Liu X."/>
        </authorList>
    </citation>
    <scope>NUCLEOTIDE SEQUENCE [LARGE SCALE GENOMIC DNA]</scope>
    <source>
        <strain evidence="5 6">3608</strain>
    </source>
</reference>
<dbReference type="EMBL" id="KQ030562">
    <property type="protein sequence ID" value="KJZ71760.1"/>
    <property type="molecule type" value="Genomic_DNA"/>
</dbReference>
<dbReference type="InterPro" id="IPR011009">
    <property type="entry name" value="Kinase-like_dom_sf"/>
</dbReference>
<feature type="domain" description="Aminoglycoside phosphotransferase" evidence="4">
    <location>
        <begin position="112"/>
        <end position="338"/>
    </location>
</feature>
<dbReference type="InterPro" id="IPR008266">
    <property type="entry name" value="Tyr_kinase_AS"/>
</dbReference>
<dbReference type="Proteomes" id="UP000054481">
    <property type="component" value="Unassembled WGS sequence"/>
</dbReference>
<dbReference type="SUPFAM" id="SSF56112">
    <property type="entry name" value="Protein kinase-like (PK-like)"/>
    <property type="match status" value="1"/>
</dbReference>
<gene>
    <name evidence="5" type="ORF">HIM_08845</name>
</gene>
<evidence type="ECO:0000256" key="3">
    <source>
        <dbReference type="ARBA" id="ARBA00048679"/>
    </source>
</evidence>
<dbReference type="OrthoDB" id="2831558at2759"/>
<dbReference type="PROSITE" id="PS00109">
    <property type="entry name" value="PROTEIN_KINASE_TYR"/>
    <property type="match status" value="1"/>
</dbReference>
<keyword evidence="6" id="KW-1185">Reference proteome</keyword>
<evidence type="ECO:0000313" key="6">
    <source>
        <dbReference type="Proteomes" id="UP000054481"/>
    </source>
</evidence>
<dbReference type="InterPro" id="IPR002575">
    <property type="entry name" value="Aminoglycoside_PTrfase"/>
</dbReference>
<comment type="catalytic activity">
    <reaction evidence="3">
        <text>L-seryl-[protein] + ATP = O-phospho-L-seryl-[protein] + ADP + H(+)</text>
        <dbReference type="Rhea" id="RHEA:17989"/>
        <dbReference type="Rhea" id="RHEA-COMP:9863"/>
        <dbReference type="Rhea" id="RHEA-COMP:11604"/>
        <dbReference type="ChEBI" id="CHEBI:15378"/>
        <dbReference type="ChEBI" id="CHEBI:29999"/>
        <dbReference type="ChEBI" id="CHEBI:30616"/>
        <dbReference type="ChEBI" id="CHEBI:83421"/>
        <dbReference type="ChEBI" id="CHEBI:456216"/>
        <dbReference type="EC" id="2.7.11.1"/>
    </reaction>
</comment>
<name>A0A0F7ZM70_9HYPO</name>
<dbReference type="AlphaFoldDB" id="A0A0F7ZM70"/>
<evidence type="ECO:0000259" key="4">
    <source>
        <dbReference type="Pfam" id="PF01636"/>
    </source>
</evidence>
<proteinExistence type="predicted"/>
<organism evidence="5 6">
    <name type="scientific">Hirsutella minnesotensis 3608</name>
    <dbReference type="NCBI Taxonomy" id="1043627"/>
    <lineage>
        <taxon>Eukaryota</taxon>
        <taxon>Fungi</taxon>
        <taxon>Dikarya</taxon>
        <taxon>Ascomycota</taxon>
        <taxon>Pezizomycotina</taxon>
        <taxon>Sordariomycetes</taxon>
        <taxon>Hypocreomycetidae</taxon>
        <taxon>Hypocreales</taxon>
        <taxon>Ophiocordycipitaceae</taxon>
        <taxon>Hirsutella</taxon>
    </lineage>
</organism>
<evidence type="ECO:0000256" key="2">
    <source>
        <dbReference type="ARBA" id="ARBA00047899"/>
    </source>
</evidence>
<evidence type="ECO:0000313" key="5">
    <source>
        <dbReference type="EMBL" id="KJZ71760.1"/>
    </source>
</evidence>
<sequence>MGISVNQVGYQSRLDAVRQLLNSHGLQTSNLSPMAFDENYQYPFNNFLFKVELAIPASSTSFPGTQPGTTAAPLSGVSALVVKLSNPEAGLNNVNRIENDVAVQFLVRKSLVEAGLGPLVPAVYAWAPSPTTEVVNETGFGWIMSEWKSGIGLDSEFSSLGLEDKKQVLEQIAHILKAIQAVKIPESVERFGGLTFDSDGRFISGEATLERGKPVDSYAEWRSRKLYKSLENASQNPVIQGWKKGGLNARIERFLSQGGPEETLAEVDLNQKGIIHGDFTTNNILFDKNATRITALLDFDWAFISNPFEEFLFSFNDIGGNTGDDDIDKAILRANFTIPPDKVDEEFAKRRNAAEAWNDAMRKSGAMSPNDIKGADKIRDILRLQMLLCPFQLGNACQLKHMNDKEIEDLRAKGEADLSLWLEKYGF</sequence>
<dbReference type="PANTHER" id="PTHR21310:SF42">
    <property type="entry name" value="BIFUNCTIONAL AAC_APH"/>
    <property type="match status" value="1"/>
</dbReference>
<dbReference type="InterPro" id="IPR051678">
    <property type="entry name" value="AGP_Transferase"/>
</dbReference>
<dbReference type="Pfam" id="PF01636">
    <property type="entry name" value="APH"/>
    <property type="match status" value="1"/>
</dbReference>
<dbReference type="PANTHER" id="PTHR21310">
    <property type="entry name" value="AMINOGLYCOSIDE PHOSPHOTRANSFERASE-RELATED-RELATED"/>
    <property type="match status" value="1"/>
</dbReference>
<accession>A0A0F7ZM70</accession>